<evidence type="ECO:0008006" key="5">
    <source>
        <dbReference type="Google" id="ProtNLM"/>
    </source>
</evidence>
<sequence length="312" mass="32924">MTTQWTVVTPASRVALDAHRRGGVTVNVTNAGQNADVAVFGAVAGDGADPSWFSVADPQRPVPPGGTVQYLLNIGVPAQVPPGRYAVAGRVYSANQPPEETSRTSGWILFDVAPAGAARPAPQPGPPPAAPPRPPQPRRQHLLPIVAVAAVGLVAVIVLGWTVIWPMFAKHEGVIESTDMRLLPGGIGLQHRQPCCGEPSATGGTFLYLEAWQVGHSGTAEFVLPDGGRFNISAIRSTSWNNGIVLLTIDGKQVGEEFDGYQNVQLGFTDWVRVGTVELDEGPHELTMTAVGESPDAHSRNAGIDAIRYESA</sequence>
<keyword evidence="2" id="KW-1133">Transmembrane helix</keyword>
<reference evidence="3 4" key="1">
    <citation type="submission" date="2020-03" db="EMBL/GenBank/DDBJ databases">
        <title>Whole genome shotgun sequence of Phytohabitans houttuyneae NBRC 108639.</title>
        <authorList>
            <person name="Komaki H."/>
            <person name="Tamura T."/>
        </authorList>
    </citation>
    <scope>NUCLEOTIDE SEQUENCE [LARGE SCALE GENOMIC DNA]</scope>
    <source>
        <strain evidence="3 4">NBRC 108639</strain>
    </source>
</reference>
<feature type="compositionally biased region" description="Pro residues" evidence="1">
    <location>
        <begin position="121"/>
        <end position="135"/>
    </location>
</feature>
<dbReference type="RefSeq" id="WP_173065953.1">
    <property type="nucleotide sequence ID" value="NZ_BAABGO010000044.1"/>
</dbReference>
<proteinExistence type="predicted"/>
<dbReference type="AlphaFoldDB" id="A0A6V8KHZ5"/>
<gene>
    <name evidence="3" type="ORF">Phou_076440</name>
</gene>
<protein>
    <recommendedName>
        <fullName evidence="5">CBM6 domain-containing protein</fullName>
    </recommendedName>
</protein>
<comment type="caution">
    <text evidence="3">The sequence shown here is derived from an EMBL/GenBank/DDBJ whole genome shotgun (WGS) entry which is preliminary data.</text>
</comment>
<feature type="region of interest" description="Disordered" evidence="1">
    <location>
        <begin position="117"/>
        <end position="138"/>
    </location>
</feature>
<accession>A0A6V8KHZ5</accession>
<name>A0A6V8KHZ5_9ACTN</name>
<evidence type="ECO:0000313" key="3">
    <source>
        <dbReference type="EMBL" id="GFJ83464.1"/>
    </source>
</evidence>
<reference evidence="3 4" key="2">
    <citation type="submission" date="2020-03" db="EMBL/GenBank/DDBJ databases">
        <authorList>
            <person name="Ichikawa N."/>
            <person name="Kimura A."/>
            <person name="Kitahashi Y."/>
            <person name="Uohara A."/>
        </authorList>
    </citation>
    <scope>NUCLEOTIDE SEQUENCE [LARGE SCALE GENOMIC DNA]</scope>
    <source>
        <strain evidence="3 4">NBRC 108639</strain>
    </source>
</reference>
<keyword evidence="2" id="KW-0812">Transmembrane</keyword>
<evidence type="ECO:0000256" key="1">
    <source>
        <dbReference type="SAM" id="MobiDB-lite"/>
    </source>
</evidence>
<dbReference type="EMBL" id="BLPF01000003">
    <property type="protein sequence ID" value="GFJ83464.1"/>
    <property type="molecule type" value="Genomic_DNA"/>
</dbReference>
<organism evidence="3 4">
    <name type="scientific">Phytohabitans houttuyneae</name>
    <dbReference type="NCBI Taxonomy" id="1076126"/>
    <lineage>
        <taxon>Bacteria</taxon>
        <taxon>Bacillati</taxon>
        <taxon>Actinomycetota</taxon>
        <taxon>Actinomycetes</taxon>
        <taxon>Micromonosporales</taxon>
        <taxon>Micromonosporaceae</taxon>
    </lineage>
</organism>
<feature type="transmembrane region" description="Helical" evidence="2">
    <location>
        <begin position="142"/>
        <end position="168"/>
    </location>
</feature>
<keyword evidence="2" id="KW-0472">Membrane</keyword>
<evidence type="ECO:0000313" key="4">
    <source>
        <dbReference type="Proteomes" id="UP000482800"/>
    </source>
</evidence>
<keyword evidence="4" id="KW-1185">Reference proteome</keyword>
<dbReference type="Proteomes" id="UP000482800">
    <property type="component" value="Unassembled WGS sequence"/>
</dbReference>
<evidence type="ECO:0000256" key="2">
    <source>
        <dbReference type="SAM" id="Phobius"/>
    </source>
</evidence>